<keyword evidence="8" id="KW-0807">Transducer</keyword>
<dbReference type="PRINTS" id="PR00390">
    <property type="entry name" value="PHPHLIPASEC"/>
</dbReference>
<dbReference type="Gene3D" id="3.20.20.190">
    <property type="entry name" value="Phosphatidylinositol (PI) phosphodiesterase"/>
    <property type="match status" value="1"/>
</dbReference>
<keyword evidence="6 10" id="KW-0442">Lipid degradation</keyword>
<dbReference type="PROSITE" id="PS50004">
    <property type="entry name" value="C2"/>
    <property type="match status" value="1"/>
</dbReference>
<dbReference type="Pfam" id="PF00387">
    <property type="entry name" value="PI-PLC-Y"/>
    <property type="match status" value="1"/>
</dbReference>
<evidence type="ECO:0000256" key="11">
    <source>
        <dbReference type="SAM" id="MobiDB-lite"/>
    </source>
</evidence>
<dbReference type="SUPFAM" id="SSF47473">
    <property type="entry name" value="EF-hand"/>
    <property type="match status" value="1"/>
</dbReference>
<dbReference type="PROSITE" id="PS50003">
    <property type="entry name" value="PH_DOMAIN"/>
    <property type="match status" value="1"/>
</dbReference>
<dbReference type="EMBL" id="CAXKWB010000216">
    <property type="protein sequence ID" value="CAL4059861.1"/>
    <property type="molecule type" value="Genomic_DNA"/>
</dbReference>
<evidence type="ECO:0000259" key="14">
    <source>
        <dbReference type="PROSITE" id="PS50008"/>
    </source>
</evidence>
<organism evidence="16 17">
    <name type="scientific">Meganyctiphanes norvegica</name>
    <name type="common">Northern krill</name>
    <name type="synonym">Thysanopoda norvegica</name>
    <dbReference type="NCBI Taxonomy" id="48144"/>
    <lineage>
        <taxon>Eukaryota</taxon>
        <taxon>Metazoa</taxon>
        <taxon>Ecdysozoa</taxon>
        <taxon>Arthropoda</taxon>
        <taxon>Crustacea</taxon>
        <taxon>Multicrustacea</taxon>
        <taxon>Malacostraca</taxon>
        <taxon>Eumalacostraca</taxon>
        <taxon>Eucarida</taxon>
        <taxon>Euphausiacea</taxon>
        <taxon>Euphausiidae</taxon>
        <taxon>Meganyctiphanes</taxon>
    </lineage>
</organism>
<dbReference type="CDD" id="cd08558">
    <property type="entry name" value="PI-PLCc_eukaryota"/>
    <property type="match status" value="1"/>
</dbReference>
<dbReference type="SUPFAM" id="SSF50729">
    <property type="entry name" value="PH domain-like"/>
    <property type="match status" value="1"/>
</dbReference>
<dbReference type="CDD" id="cd16202">
    <property type="entry name" value="EFh_PI-PLCdelta"/>
    <property type="match status" value="1"/>
</dbReference>
<dbReference type="InterPro" id="IPR035892">
    <property type="entry name" value="C2_domain_sf"/>
</dbReference>
<dbReference type="InterPro" id="IPR017946">
    <property type="entry name" value="PLC-like_Pdiesterase_TIM-brl"/>
</dbReference>
<dbReference type="Gene3D" id="1.10.238.10">
    <property type="entry name" value="EF-hand"/>
    <property type="match status" value="2"/>
</dbReference>
<feature type="region of interest" description="Disordered" evidence="11">
    <location>
        <begin position="58"/>
        <end position="106"/>
    </location>
</feature>
<dbReference type="PROSITE" id="PS50007">
    <property type="entry name" value="PIPLC_X_DOMAIN"/>
    <property type="match status" value="1"/>
</dbReference>
<reference evidence="16 17" key="1">
    <citation type="submission" date="2024-05" db="EMBL/GenBank/DDBJ databases">
        <authorList>
            <person name="Wallberg A."/>
        </authorList>
    </citation>
    <scope>NUCLEOTIDE SEQUENCE [LARGE SCALE GENOMIC DNA]</scope>
</reference>
<evidence type="ECO:0000256" key="8">
    <source>
        <dbReference type="ARBA" id="ARBA00023224"/>
    </source>
</evidence>
<dbReference type="SUPFAM" id="SSF49562">
    <property type="entry name" value="C2 domain (Calcium/lipid-binding domain, CaLB)"/>
    <property type="match status" value="1"/>
</dbReference>
<name>A0AAV2PLQ8_MEGNR</name>
<dbReference type="InterPro" id="IPR001711">
    <property type="entry name" value="PLipase_C_Pinositol-sp_Y"/>
</dbReference>
<dbReference type="Gene3D" id="2.60.40.150">
    <property type="entry name" value="C2 domain"/>
    <property type="match status" value="1"/>
</dbReference>
<comment type="cofactor">
    <cofactor evidence="1">
        <name>Ca(2+)</name>
        <dbReference type="ChEBI" id="CHEBI:29108"/>
    </cofactor>
</comment>
<evidence type="ECO:0000259" key="12">
    <source>
        <dbReference type="PROSITE" id="PS50003"/>
    </source>
</evidence>
<evidence type="ECO:0000259" key="13">
    <source>
        <dbReference type="PROSITE" id="PS50004"/>
    </source>
</evidence>
<dbReference type="GO" id="GO:0004435">
    <property type="term" value="F:phosphatidylinositol-4,5-bisphosphate phospholipase C activity"/>
    <property type="evidence" value="ECO:0007669"/>
    <property type="project" value="UniProtKB-EC"/>
</dbReference>
<evidence type="ECO:0000256" key="4">
    <source>
        <dbReference type="ARBA" id="ARBA00022490"/>
    </source>
</evidence>
<comment type="catalytic activity">
    <reaction evidence="9">
        <text>a 1,2-diacyl-sn-glycero-3-phospho-(1D-myo-inositol-4,5-bisphosphate) + H2O = 1D-myo-inositol 1,4,5-trisphosphate + a 1,2-diacyl-sn-glycerol + H(+)</text>
        <dbReference type="Rhea" id="RHEA:33179"/>
        <dbReference type="ChEBI" id="CHEBI:15377"/>
        <dbReference type="ChEBI" id="CHEBI:15378"/>
        <dbReference type="ChEBI" id="CHEBI:17815"/>
        <dbReference type="ChEBI" id="CHEBI:58456"/>
        <dbReference type="ChEBI" id="CHEBI:203600"/>
        <dbReference type="EC" id="3.1.4.11"/>
    </reaction>
    <physiologicalReaction direction="left-to-right" evidence="9">
        <dbReference type="Rhea" id="RHEA:33180"/>
    </physiologicalReaction>
</comment>
<keyword evidence="7 10" id="KW-0443">Lipid metabolism</keyword>
<evidence type="ECO:0000256" key="2">
    <source>
        <dbReference type="ARBA" id="ARBA00004496"/>
    </source>
</evidence>
<dbReference type="InterPro" id="IPR011992">
    <property type="entry name" value="EF-hand-dom_pair"/>
</dbReference>
<dbReference type="InterPro" id="IPR015359">
    <property type="entry name" value="PLC_EF-hand-like"/>
</dbReference>
<gene>
    <name evidence="16" type="ORF">MNOR_LOCUS904</name>
</gene>
<dbReference type="InterPro" id="IPR001192">
    <property type="entry name" value="PI-PLC_fam"/>
</dbReference>
<dbReference type="EC" id="3.1.4.11" evidence="3 10"/>
<comment type="caution">
    <text evidence="16">The sequence shown here is derived from an EMBL/GenBank/DDBJ whole genome shotgun (WGS) entry which is preliminary data.</text>
</comment>
<sequence>MLADNDMVGLATASVDNISCSSEEVPEDEKGGKVILSRLTLTPMLPPKSAMDKTTTVNAKEGGTGGKLNSIEGQIITGNTNPADDAGKVSTIPSNADQGGSNSGASNIYNEQQKIITNIAKKSRYANFMANTAPEALIRSVSMEEVVKQLTDGNTLWKIRGASKWYHRHYKVDMDNMTLVAQSKKWWTSGGSSGNDGPENAVPLLEITEVRAGWKTDMFNKISDQTEKNKEKGGDKEDEPLLVENRCFSVIHGVGGRDVLDIVASSEEMRDNWVAGLGHLVQSVQALHKDRKYDLFLRTKFEEADKDTNGALSFDEVCKLLKKLNISMDNKNARKLFDAANTDKKTKDLKQVLNEDEFIAFYHALLKHPEIEKLYKTYASEKSELLSTEQLLDFLKKDQGMTELSLDDSSKLIQDFELSTLKEQGYMTKDGFYHMLLSPQFNIYNHKHQETVHMDMNQPLAHYYISSSHNTYLIGNQLAGESSVEGYISAIKSGCKVVELDVWDGDEGNPIIYHGHTLTSKITLEDVLKDAIKPYAFHTSPYPLILSIENHLSLDQQRIMVKLFLDILGDMLATEPVPKDISVLPSPTDLMNKVIIKAKKPAGEEVECDNEEDEECDAIDYIDSDAGDGQVNTKKKSHKPLAPELRQIVNVCTGKKFSSFESSFEEDECVHFPSLRENKAKDLTTNEPEDFIKFTERQIAKIYPLGTRTDSSNLKPYPFWAVGAQVVTLNMQTDDKPNFYNRALYASNGNCGYVLKPDILLRKEPYCPTELSDKYTKILRVTVVSGQHIPNSAKKGDIVDPYVQVKVRGHDLDKQKQRTATVKNNGFNPVWDETLELQVKVPDLSLVYFTVRDESSYAADPVLALCCIPFNSLMQGYRHVHLASRNGESVGPCALFVKISIHEK</sequence>
<dbReference type="Pfam" id="PF00168">
    <property type="entry name" value="C2"/>
    <property type="match status" value="1"/>
</dbReference>
<evidence type="ECO:0000256" key="3">
    <source>
        <dbReference type="ARBA" id="ARBA00012368"/>
    </source>
</evidence>
<dbReference type="PROSITE" id="PS50008">
    <property type="entry name" value="PIPLC_Y_DOMAIN"/>
    <property type="match status" value="1"/>
</dbReference>
<dbReference type="GO" id="GO:0005737">
    <property type="term" value="C:cytoplasm"/>
    <property type="evidence" value="ECO:0007669"/>
    <property type="project" value="UniProtKB-SubCell"/>
</dbReference>
<dbReference type="PROSITE" id="PS00018">
    <property type="entry name" value="EF_HAND_1"/>
    <property type="match status" value="1"/>
</dbReference>
<dbReference type="InterPro" id="IPR000008">
    <property type="entry name" value="C2_dom"/>
</dbReference>
<dbReference type="InterPro" id="IPR018247">
    <property type="entry name" value="EF_Hand_1_Ca_BS"/>
</dbReference>
<evidence type="ECO:0000256" key="6">
    <source>
        <dbReference type="ARBA" id="ARBA00022963"/>
    </source>
</evidence>
<feature type="compositionally biased region" description="Polar residues" evidence="11">
    <location>
        <begin position="91"/>
        <end position="106"/>
    </location>
</feature>
<dbReference type="GO" id="GO:0016042">
    <property type="term" value="P:lipid catabolic process"/>
    <property type="evidence" value="ECO:0007669"/>
    <property type="project" value="UniProtKB-KW"/>
</dbReference>
<evidence type="ECO:0000256" key="7">
    <source>
        <dbReference type="ARBA" id="ARBA00023098"/>
    </source>
</evidence>
<evidence type="ECO:0000256" key="5">
    <source>
        <dbReference type="ARBA" id="ARBA00022837"/>
    </source>
</evidence>
<dbReference type="Gene3D" id="2.30.29.30">
    <property type="entry name" value="Pleckstrin-homology domain (PH domain)/Phosphotyrosine-binding domain (PTB)"/>
    <property type="match status" value="1"/>
</dbReference>
<feature type="domain" description="EF-hand" evidence="15">
    <location>
        <begin position="292"/>
        <end position="327"/>
    </location>
</feature>
<protein>
    <recommendedName>
        <fullName evidence="3 10">Phosphoinositide phospholipase C</fullName>
        <ecNumber evidence="3 10">3.1.4.11</ecNumber>
    </recommendedName>
</protein>
<dbReference type="SMART" id="SM00148">
    <property type="entry name" value="PLCXc"/>
    <property type="match status" value="1"/>
</dbReference>
<dbReference type="InterPro" id="IPR000909">
    <property type="entry name" value="PLipase_C_PInositol-sp_X_dom"/>
</dbReference>
<proteinExistence type="predicted"/>
<dbReference type="GO" id="GO:0035556">
    <property type="term" value="P:intracellular signal transduction"/>
    <property type="evidence" value="ECO:0007669"/>
    <property type="project" value="InterPro"/>
</dbReference>
<dbReference type="InterPro" id="IPR002048">
    <property type="entry name" value="EF_hand_dom"/>
</dbReference>
<evidence type="ECO:0000256" key="9">
    <source>
        <dbReference type="ARBA" id="ARBA00023674"/>
    </source>
</evidence>
<evidence type="ECO:0000256" key="10">
    <source>
        <dbReference type="RuleBase" id="RU361133"/>
    </source>
</evidence>
<evidence type="ECO:0000256" key="1">
    <source>
        <dbReference type="ARBA" id="ARBA00001913"/>
    </source>
</evidence>
<evidence type="ECO:0000313" key="16">
    <source>
        <dbReference type="EMBL" id="CAL4059861.1"/>
    </source>
</evidence>
<dbReference type="PANTHER" id="PTHR10336:SF209">
    <property type="entry name" value="PHOSPHOINOSITIDE PHOSPHOLIPASE C"/>
    <property type="match status" value="1"/>
</dbReference>
<keyword evidence="5" id="KW-0106">Calcium</keyword>
<dbReference type="FunFam" id="1.10.238.10:FF:000005">
    <property type="entry name" value="Phosphoinositide phospholipase C"/>
    <property type="match status" value="1"/>
</dbReference>
<keyword evidence="17" id="KW-1185">Reference proteome</keyword>
<dbReference type="CDD" id="cd00275">
    <property type="entry name" value="C2_PLC_like"/>
    <property type="match status" value="1"/>
</dbReference>
<dbReference type="SMART" id="SM00239">
    <property type="entry name" value="C2"/>
    <property type="match status" value="1"/>
</dbReference>
<evidence type="ECO:0000313" key="17">
    <source>
        <dbReference type="Proteomes" id="UP001497623"/>
    </source>
</evidence>
<dbReference type="SUPFAM" id="SSF51695">
    <property type="entry name" value="PLC-like phosphodiesterases"/>
    <property type="match status" value="1"/>
</dbReference>
<dbReference type="Pfam" id="PF00388">
    <property type="entry name" value="PI-PLC-X"/>
    <property type="match status" value="1"/>
</dbReference>
<comment type="subcellular location">
    <subcellularLocation>
        <location evidence="2">Cytoplasm</location>
    </subcellularLocation>
</comment>
<dbReference type="SMART" id="SM00149">
    <property type="entry name" value="PLCYc"/>
    <property type="match status" value="1"/>
</dbReference>
<feature type="domain" description="PI-PLC Y-box" evidence="14">
    <location>
        <begin position="645"/>
        <end position="760"/>
    </location>
</feature>
<keyword evidence="4" id="KW-0963">Cytoplasm</keyword>
<keyword evidence="10" id="KW-0378">Hydrolase</keyword>
<feature type="domain" description="C2" evidence="13">
    <location>
        <begin position="760"/>
        <end position="884"/>
    </location>
</feature>
<dbReference type="AlphaFoldDB" id="A0AAV2PLQ8"/>
<dbReference type="Proteomes" id="UP001497623">
    <property type="component" value="Unassembled WGS sequence"/>
</dbReference>
<dbReference type="PANTHER" id="PTHR10336">
    <property type="entry name" value="PHOSPHOINOSITIDE-SPECIFIC PHOSPHOLIPASE C FAMILY PROTEIN"/>
    <property type="match status" value="1"/>
</dbReference>
<dbReference type="GO" id="GO:0005886">
    <property type="term" value="C:plasma membrane"/>
    <property type="evidence" value="ECO:0007669"/>
    <property type="project" value="TreeGrafter"/>
</dbReference>
<evidence type="ECO:0000259" key="15">
    <source>
        <dbReference type="PROSITE" id="PS50222"/>
    </source>
</evidence>
<dbReference type="Pfam" id="PF09279">
    <property type="entry name" value="EF-hand_like"/>
    <property type="match status" value="1"/>
</dbReference>
<dbReference type="InterPro" id="IPR001849">
    <property type="entry name" value="PH_domain"/>
</dbReference>
<dbReference type="PROSITE" id="PS50222">
    <property type="entry name" value="EF_HAND_2"/>
    <property type="match status" value="1"/>
</dbReference>
<dbReference type="InterPro" id="IPR011993">
    <property type="entry name" value="PH-like_dom_sf"/>
</dbReference>
<dbReference type="GO" id="GO:0005509">
    <property type="term" value="F:calcium ion binding"/>
    <property type="evidence" value="ECO:0007669"/>
    <property type="project" value="InterPro"/>
</dbReference>
<accession>A0AAV2PLQ8</accession>
<feature type="domain" description="PH" evidence="12">
    <location>
        <begin position="149"/>
        <end position="282"/>
    </location>
</feature>